<comment type="caution">
    <text evidence="1">The sequence shown here is derived from an EMBL/GenBank/DDBJ whole genome shotgun (WGS) entry which is preliminary data.</text>
</comment>
<accession>A0A9D4KL46</accession>
<sequence length="58" mass="6637">MLLDTLLNWNYLHICDCSVMPLWVEDIVNLRFMISRAVGNKMALTLNKPVVGYNQIVG</sequence>
<evidence type="ECO:0000313" key="2">
    <source>
        <dbReference type="Proteomes" id="UP000828390"/>
    </source>
</evidence>
<keyword evidence="2" id="KW-1185">Reference proteome</keyword>
<reference evidence="1" key="2">
    <citation type="submission" date="2020-11" db="EMBL/GenBank/DDBJ databases">
        <authorList>
            <person name="McCartney M.A."/>
            <person name="Auch B."/>
            <person name="Kono T."/>
            <person name="Mallez S."/>
            <person name="Becker A."/>
            <person name="Gohl D.M."/>
            <person name="Silverstein K.A.T."/>
            <person name="Koren S."/>
            <person name="Bechman K.B."/>
            <person name="Herman A."/>
            <person name="Abrahante J.E."/>
            <person name="Garbe J."/>
        </authorList>
    </citation>
    <scope>NUCLEOTIDE SEQUENCE</scope>
    <source>
        <strain evidence="1">Duluth1</strain>
        <tissue evidence="1">Whole animal</tissue>
    </source>
</reference>
<organism evidence="1 2">
    <name type="scientific">Dreissena polymorpha</name>
    <name type="common">Zebra mussel</name>
    <name type="synonym">Mytilus polymorpha</name>
    <dbReference type="NCBI Taxonomy" id="45954"/>
    <lineage>
        <taxon>Eukaryota</taxon>
        <taxon>Metazoa</taxon>
        <taxon>Spiralia</taxon>
        <taxon>Lophotrochozoa</taxon>
        <taxon>Mollusca</taxon>
        <taxon>Bivalvia</taxon>
        <taxon>Autobranchia</taxon>
        <taxon>Heteroconchia</taxon>
        <taxon>Euheterodonta</taxon>
        <taxon>Imparidentia</taxon>
        <taxon>Neoheterodontei</taxon>
        <taxon>Myida</taxon>
        <taxon>Dreissenoidea</taxon>
        <taxon>Dreissenidae</taxon>
        <taxon>Dreissena</taxon>
    </lineage>
</organism>
<dbReference type="Proteomes" id="UP000828390">
    <property type="component" value="Unassembled WGS sequence"/>
</dbReference>
<name>A0A9D4KL46_DREPO</name>
<reference evidence="1" key="1">
    <citation type="journal article" date="2019" name="bioRxiv">
        <title>The Genome of the Zebra Mussel, Dreissena polymorpha: A Resource for Invasive Species Research.</title>
        <authorList>
            <person name="McCartney M.A."/>
            <person name="Auch B."/>
            <person name="Kono T."/>
            <person name="Mallez S."/>
            <person name="Zhang Y."/>
            <person name="Obille A."/>
            <person name="Becker A."/>
            <person name="Abrahante J.E."/>
            <person name="Garbe J."/>
            <person name="Badalamenti J.P."/>
            <person name="Herman A."/>
            <person name="Mangelson H."/>
            <person name="Liachko I."/>
            <person name="Sullivan S."/>
            <person name="Sone E.D."/>
            <person name="Koren S."/>
            <person name="Silverstein K.A.T."/>
            <person name="Beckman K.B."/>
            <person name="Gohl D.M."/>
        </authorList>
    </citation>
    <scope>NUCLEOTIDE SEQUENCE</scope>
    <source>
        <strain evidence="1">Duluth1</strain>
        <tissue evidence="1">Whole animal</tissue>
    </source>
</reference>
<proteinExistence type="predicted"/>
<gene>
    <name evidence="1" type="ORF">DPMN_114999</name>
</gene>
<evidence type="ECO:0000313" key="1">
    <source>
        <dbReference type="EMBL" id="KAH3841533.1"/>
    </source>
</evidence>
<protein>
    <submittedName>
        <fullName evidence="1">Uncharacterized protein</fullName>
    </submittedName>
</protein>
<dbReference type="AlphaFoldDB" id="A0A9D4KL46"/>
<dbReference type="EMBL" id="JAIWYP010000004">
    <property type="protein sequence ID" value="KAH3841533.1"/>
    <property type="molecule type" value="Genomic_DNA"/>
</dbReference>